<dbReference type="RefSeq" id="WP_248592701.1">
    <property type="nucleotide sequence ID" value="NZ_BAABEB010000012.1"/>
</dbReference>
<accession>A0ABY4KYE8</accession>
<dbReference type="Gene3D" id="3.30.565.10">
    <property type="entry name" value="Histidine kinase-like ATPase, C-terminal domain"/>
    <property type="match status" value="1"/>
</dbReference>
<dbReference type="Proteomes" id="UP000832041">
    <property type="component" value="Chromosome"/>
</dbReference>
<feature type="domain" description="Histidine kinase/HSP90-like ATPase" evidence="2">
    <location>
        <begin position="16"/>
        <end position="149"/>
    </location>
</feature>
<protein>
    <submittedName>
        <fullName evidence="3">ATP-binding protein</fullName>
    </submittedName>
</protein>
<keyword evidence="4" id="KW-1185">Reference proteome</keyword>
<organism evidence="3 4">
    <name type="scientific">Thermobifida alba</name>
    <name type="common">Thermomonospora alba</name>
    <dbReference type="NCBI Taxonomy" id="53522"/>
    <lineage>
        <taxon>Bacteria</taxon>
        <taxon>Bacillati</taxon>
        <taxon>Actinomycetota</taxon>
        <taxon>Actinomycetes</taxon>
        <taxon>Streptosporangiales</taxon>
        <taxon>Nocardiopsidaceae</taxon>
        <taxon>Thermobifida</taxon>
    </lineage>
</organism>
<gene>
    <name evidence="3" type="ORF">FOF52_05245</name>
</gene>
<keyword evidence="1" id="KW-0808">Transferase</keyword>
<dbReference type="PANTHER" id="PTHR35526">
    <property type="entry name" value="ANTI-SIGMA-F FACTOR RSBW-RELATED"/>
    <property type="match status" value="1"/>
</dbReference>
<name>A0ABY4KYE8_THEAE</name>
<dbReference type="PANTHER" id="PTHR35526:SF3">
    <property type="entry name" value="ANTI-SIGMA-F FACTOR RSBW"/>
    <property type="match status" value="1"/>
</dbReference>
<dbReference type="Pfam" id="PF13581">
    <property type="entry name" value="HATPase_c_2"/>
    <property type="match status" value="1"/>
</dbReference>
<dbReference type="InterPro" id="IPR003594">
    <property type="entry name" value="HATPase_dom"/>
</dbReference>
<evidence type="ECO:0000313" key="3">
    <source>
        <dbReference type="EMBL" id="UPT20446.1"/>
    </source>
</evidence>
<keyword evidence="3" id="KW-0067">ATP-binding</keyword>
<keyword evidence="1" id="KW-0723">Serine/threonine-protein kinase</keyword>
<dbReference type="GO" id="GO:0005524">
    <property type="term" value="F:ATP binding"/>
    <property type="evidence" value="ECO:0007669"/>
    <property type="project" value="UniProtKB-KW"/>
</dbReference>
<dbReference type="EMBL" id="CP051627">
    <property type="protein sequence ID" value="UPT20446.1"/>
    <property type="molecule type" value="Genomic_DNA"/>
</dbReference>
<proteinExistence type="predicted"/>
<dbReference type="InterPro" id="IPR050267">
    <property type="entry name" value="Anti-sigma-factor_SerPK"/>
</dbReference>
<sequence>MATDGHSFVINAGRTFPAVPDSVAEARRFLADQLDGRYPPDLVDVALLCLSEALTNSIRHSRSGLPRPVGSAPAAPGVVVLRVHSSRHRPHMHVDVQDEGPRQPGLLPRLLPESSNLLTEGGYGMRLIDRYTQQWTVRPSPAATCLSLTFDPTTLPHQRIR</sequence>
<dbReference type="InterPro" id="IPR036890">
    <property type="entry name" value="HATPase_C_sf"/>
</dbReference>
<evidence type="ECO:0000259" key="2">
    <source>
        <dbReference type="Pfam" id="PF13581"/>
    </source>
</evidence>
<dbReference type="CDD" id="cd16936">
    <property type="entry name" value="HATPase_RsbW-like"/>
    <property type="match status" value="1"/>
</dbReference>
<reference evidence="3 4" key="1">
    <citation type="submission" date="2020-04" db="EMBL/GenBank/DDBJ databases">
        <title>Thermobifida alba genome sequencing and assembly.</title>
        <authorList>
            <person name="Luzics S."/>
            <person name="Horvath B."/>
            <person name="Nagy I."/>
            <person name="Toth A."/>
            <person name="Nagy I."/>
            <person name="Kukolya J."/>
        </authorList>
    </citation>
    <scope>NUCLEOTIDE SEQUENCE [LARGE SCALE GENOMIC DNA]</scope>
    <source>
        <strain evidence="3 4">DSM 43795</strain>
    </source>
</reference>
<evidence type="ECO:0000256" key="1">
    <source>
        <dbReference type="ARBA" id="ARBA00022527"/>
    </source>
</evidence>
<evidence type="ECO:0000313" key="4">
    <source>
        <dbReference type="Proteomes" id="UP000832041"/>
    </source>
</evidence>
<keyword evidence="1" id="KW-0418">Kinase</keyword>
<dbReference type="SUPFAM" id="SSF55874">
    <property type="entry name" value="ATPase domain of HSP90 chaperone/DNA topoisomerase II/histidine kinase"/>
    <property type="match status" value="1"/>
</dbReference>
<keyword evidence="3" id="KW-0547">Nucleotide-binding</keyword>